<evidence type="ECO:0000313" key="6">
    <source>
        <dbReference type="EMBL" id="KLU85831.1"/>
    </source>
</evidence>
<feature type="transmembrane region" description="Helical" evidence="5">
    <location>
        <begin position="89"/>
        <end position="110"/>
    </location>
</feature>
<gene>
    <name evidence="6" type="ORF">MAPG_04851</name>
</gene>
<dbReference type="OMA" id="RDSWECM"/>
<evidence type="ECO:0000256" key="1">
    <source>
        <dbReference type="ARBA" id="ARBA00004141"/>
    </source>
</evidence>
<reference evidence="6" key="3">
    <citation type="submission" date="2011-03" db="EMBL/GenBank/DDBJ databases">
        <title>Annotation of Magnaporthe poae ATCC 64411.</title>
        <authorList>
            <person name="Ma L.-J."/>
            <person name="Dead R."/>
            <person name="Young S.K."/>
            <person name="Zeng Q."/>
            <person name="Gargeya S."/>
            <person name="Fitzgerald M."/>
            <person name="Haas B."/>
            <person name="Abouelleil A."/>
            <person name="Alvarado L."/>
            <person name="Arachchi H.M."/>
            <person name="Berlin A."/>
            <person name="Brown A."/>
            <person name="Chapman S.B."/>
            <person name="Chen Z."/>
            <person name="Dunbar C."/>
            <person name="Freedman E."/>
            <person name="Gearin G."/>
            <person name="Gellesch M."/>
            <person name="Goldberg J."/>
            <person name="Griggs A."/>
            <person name="Gujja S."/>
            <person name="Heiman D."/>
            <person name="Howarth C."/>
            <person name="Larson L."/>
            <person name="Lui A."/>
            <person name="MacDonald P.J.P."/>
            <person name="Mehta T."/>
            <person name="Montmayeur A."/>
            <person name="Murphy C."/>
            <person name="Neiman D."/>
            <person name="Pearson M."/>
            <person name="Priest M."/>
            <person name="Roberts A."/>
            <person name="Saif S."/>
            <person name="Shea T."/>
            <person name="Shenoy N."/>
            <person name="Sisk P."/>
            <person name="Stolte C."/>
            <person name="Sykes S."/>
            <person name="Yandava C."/>
            <person name="Wortman J."/>
            <person name="Nusbaum C."/>
            <person name="Birren B."/>
        </authorList>
    </citation>
    <scope>NUCLEOTIDE SEQUENCE</scope>
    <source>
        <strain evidence="6">ATCC 64411</strain>
    </source>
</reference>
<dbReference type="Pfam" id="PF04479">
    <property type="entry name" value="RTA1"/>
    <property type="match status" value="1"/>
</dbReference>
<protein>
    <recommendedName>
        <fullName evidence="9">RTA1 domain-containing protein</fullName>
    </recommendedName>
</protein>
<keyword evidence="2 5" id="KW-0812">Transmembrane</keyword>
<dbReference type="VEuPathDB" id="FungiDB:MAPG_04851"/>
<dbReference type="STRING" id="644358.A0A0C4DXU4"/>
<feature type="transmembrane region" description="Helical" evidence="5">
    <location>
        <begin position="241"/>
        <end position="263"/>
    </location>
</feature>
<reference evidence="7" key="4">
    <citation type="journal article" date="2015" name="G3 (Bethesda)">
        <title>Genome sequences of three phytopathogenic species of the Magnaporthaceae family of fungi.</title>
        <authorList>
            <person name="Okagaki L.H."/>
            <person name="Nunes C.C."/>
            <person name="Sailsbery J."/>
            <person name="Clay B."/>
            <person name="Brown D."/>
            <person name="John T."/>
            <person name="Oh Y."/>
            <person name="Young N."/>
            <person name="Fitzgerald M."/>
            <person name="Haas B.J."/>
            <person name="Zeng Q."/>
            <person name="Young S."/>
            <person name="Adiconis X."/>
            <person name="Fan L."/>
            <person name="Levin J.Z."/>
            <person name="Mitchell T.K."/>
            <person name="Okubara P.A."/>
            <person name="Farman M.L."/>
            <person name="Kohn L.M."/>
            <person name="Birren B."/>
            <person name="Ma L.-J."/>
            <person name="Dean R.A."/>
        </authorList>
    </citation>
    <scope>NUCLEOTIDE SEQUENCE</scope>
    <source>
        <strain evidence="7">ATCC 64411 / 73-15</strain>
    </source>
</reference>
<comment type="subcellular location">
    <subcellularLocation>
        <location evidence="1">Membrane</location>
        <topology evidence="1">Multi-pass membrane protein</topology>
    </subcellularLocation>
</comment>
<dbReference type="PANTHER" id="PTHR31465:SF1">
    <property type="entry name" value="PROTEIN RTA1-RELATED"/>
    <property type="match status" value="1"/>
</dbReference>
<dbReference type="Proteomes" id="UP000011715">
    <property type="component" value="Unassembled WGS sequence"/>
</dbReference>
<sequence length="296" mass="32801">MATNATASLPPGVDPAAFDFQLYRYVPDLPAAIASIAIFAILTALHFWRIARHRSYYFLAFAVGGIFEVIGYIGRALSHGDKYSLGPFIMQSLLILLAPALFAASIYAILGRLIVALRADHLAPIRPSRTTQLFVGGDVISFLLQMAGGGLQAAGTLEFYHQGEKIILTGLFIQMAFFSFFIFNAVVFHTRLSGQPPLSGIPWQRHLYVLYAVSVVILVRNLFRVVEYLQGNGGYLVSHEVFLYIFDMALMAVVMAIFLIWYVDDLSVDSRKTEEDGVLSELTTFTRSRGNSNRTA</sequence>
<keyword evidence="4 5" id="KW-0472">Membrane</keyword>
<dbReference type="eggNOG" id="ENOG502QURG">
    <property type="taxonomic scope" value="Eukaryota"/>
</dbReference>
<evidence type="ECO:0000256" key="2">
    <source>
        <dbReference type="ARBA" id="ARBA00022692"/>
    </source>
</evidence>
<feature type="transmembrane region" description="Helical" evidence="5">
    <location>
        <begin position="166"/>
        <end position="187"/>
    </location>
</feature>
<dbReference type="PANTHER" id="PTHR31465">
    <property type="entry name" value="PROTEIN RTA1-RELATED"/>
    <property type="match status" value="1"/>
</dbReference>
<evidence type="ECO:0000313" key="8">
    <source>
        <dbReference type="Proteomes" id="UP000011715"/>
    </source>
</evidence>
<evidence type="ECO:0000313" key="7">
    <source>
        <dbReference type="EnsemblFungi" id="MAPG_04851T0"/>
    </source>
</evidence>
<proteinExistence type="predicted"/>
<dbReference type="EMBL" id="GL876969">
    <property type="protein sequence ID" value="KLU85831.1"/>
    <property type="molecule type" value="Genomic_DNA"/>
</dbReference>
<keyword evidence="8" id="KW-1185">Reference proteome</keyword>
<evidence type="ECO:0000256" key="4">
    <source>
        <dbReference type="ARBA" id="ARBA00023136"/>
    </source>
</evidence>
<dbReference type="GO" id="GO:0016020">
    <property type="term" value="C:membrane"/>
    <property type="evidence" value="ECO:0007669"/>
    <property type="project" value="UniProtKB-SubCell"/>
</dbReference>
<reference evidence="6" key="1">
    <citation type="submission" date="2010-05" db="EMBL/GenBank/DDBJ databases">
        <title>The Genome Sequence of Magnaporthe poae strain ATCC 64411.</title>
        <authorList>
            <consortium name="The Broad Institute Genome Sequencing Platform"/>
            <consortium name="Broad Institute Genome Sequencing Center for Infectious Disease"/>
            <person name="Ma L.-J."/>
            <person name="Dead R."/>
            <person name="Young S."/>
            <person name="Zeng Q."/>
            <person name="Koehrsen M."/>
            <person name="Alvarado L."/>
            <person name="Berlin A."/>
            <person name="Chapman S.B."/>
            <person name="Chen Z."/>
            <person name="Freedman E."/>
            <person name="Gellesch M."/>
            <person name="Goldberg J."/>
            <person name="Griggs A."/>
            <person name="Gujja S."/>
            <person name="Heilman E.R."/>
            <person name="Heiman D."/>
            <person name="Hepburn T."/>
            <person name="Howarth C."/>
            <person name="Jen D."/>
            <person name="Larson L."/>
            <person name="Mehta T."/>
            <person name="Neiman D."/>
            <person name="Pearson M."/>
            <person name="Roberts A."/>
            <person name="Saif S."/>
            <person name="Shea T."/>
            <person name="Shenoy N."/>
            <person name="Sisk P."/>
            <person name="Stolte C."/>
            <person name="Sykes S."/>
            <person name="Walk T."/>
            <person name="White J."/>
            <person name="Yandava C."/>
            <person name="Haas B."/>
            <person name="Nusbaum C."/>
            <person name="Birren B."/>
        </authorList>
    </citation>
    <scope>NUCLEOTIDE SEQUENCE</scope>
    <source>
        <strain evidence="6">ATCC 64411</strain>
    </source>
</reference>
<name>A0A0C4DXU4_MAGP6</name>
<evidence type="ECO:0000256" key="5">
    <source>
        <dbReference type="SAM" id="Phobius"/>
    </source>
</evidence>
<dbReference type="InterPro" id="IPR007568">
    <property type="entry name" value="RTA1"/>
</dbReference>
<keyword evidence="3 5" id="KW-1133">Transmembrane helix</keyword>
<dbReference type="AlphaFoldDB" id="A0A0C4DXU4"/>
<dbReference type="OrthoDB" id="3358017at2759"/>
<accession>A0A0C4DXU4</accession>
<organism evidence="7 8">
    <name type="scientific">Magnaporthiopsis poae (strain ATCC 64411 / 73-15)</name>
    <name type="common">Kentucky bluegrass fungus</name>
    <name type="synonym">Magnaporthe poae</name>
    <dbReference type="NCBI Taxonomy" id="644358"/>
    <lineage>
        <taxon>Eukaryota</taxon>
        <taxon>Fungi</taxon>
        <taxon>Dikarya</taxon>
        <taxon>Ascomycota</taxon>
        <taxon>Pezizomycotina</taxon>
        <taxon>Sordariomycetes</taxon>
        <taxon>Sordariomycetidae</taxon>
        <taxon>Magnaporthales</taxon>
        <taxon>Magnaporthaceae</taxon>
        <taxon>Magnaporthiopsis</taxon>
    </lineage>
</organism>
<reference evidence="7" key="5">
    <citation type="submission" date="2015-06" db="UniProtKB">
        <authorList>
            <consortium name="EnsemblFungi"/>
        </authorList>
    </citation>
    <scope>IDENTIFICATION</scope>
    <source>
        <strain evidence="7">ATCC 64411</strain>
    </source>
</reference>
<feature type="transmembrane region" description="Helical" evidence="5">
    <location>
        <begin position="29"/>
        <end position="48"/>
    </location>
</feature>
<dbReference type="EnsemblFungi" id="MAPG_04851T0">
    <property type="protein sequence ID" value="MAPG_04851T0"/>
    <property type="gene ID" value="MAPG_04851"/>
</dbReference>
<dbReference type="EMBL" id="ADBL01001136">
    <property type="status" value="NOT_ANNOTATED_CDS"/>
    <property type="molecule type" value="Genomic_DNA"/>
</dbReference>
<feature type="transmembrane region" description="Helical" evidence="5">
    <location>
        <begin position="208"/>
        <end position="229"/>
    </location>
</feature>
<feature type="transmembrane region" description="Helical" evidence="5">
    <location>
        <begin position="55"/>
        <end position="77"/>
    </location>
</feature>
<reference evidence="8" key="2">
    <citation type="submission" date="2010-05" db="EMBL/GenBank/DDBJ databases">
        <title>The genome sequence of Magnaporthe poae strain ATCC 64411.</title>
        <authorList>
            <person name="Ma L.-J."/>
            <person name="Dead R."/>
            <person name="Young S."/>
            <person name="Zeng Q."/>
            <person name="Koehrsen M."/>
            <person name="Alvarado L."/>
            <person name="Berlin A."/>
            <person name="Chapman S.B."/>
            <person name="Chen Z."/>
            <person name="Freedman E."/>
            <person name="Gellesch M."/>
            <person name="Goldberg J."/>
            <person name="Griggs A."/>
            <person name="Gujja S."/>
            <person name="Heilman E.R."/>
            <person name="Heiman D."/>
            <person name="Hepburn T."/>
            <person name="Howarth C."/>
            <person name="Jen D."/>
            <person name="Larson L."/>
            <person name="Mehta T."/>
            <person name="Neiman D."/>
            <person name="Pearson M."/>
            <person name="Roberts A."/>
            <person name="Saif S."/>
            <person name="Shea T."/>
            <person name="Shenoy N."/>
            <person name="Sisk P."/>
            <person name="Stolte C."/>
            <person name="Sykes S."/>
            <person name="Walk T."/>
            <person name="White J."/>
            <person name="Yandava C."/>
            <person name="Haas B."/>
            <person name="Nusbaum C."/>
            <person name="Birren B."/>
        </authorList>
    </citation>
    <scope>NUCLEOTIDE SEQUENCE [LARGE SCALE GENOMIC DNA]</scope>
    <source>
        <strain evidence="8">ATCC 64411 / 73-15</strain>
    </source>
</reference>
<feature type="transmembrane region" description="Helical" evidence="5">
    <location>
        <begin position="131"/>
        <end position="154"/>
    </location>
</feature>
<evidence type="ECO:0000256" key="3">
    <source>
        <dbReference type="ARBA" id="ARBA00022989"/>
    </source>
</evidence>
<evidence type="ECO:0008006" key="9">
    <source>
        <dbReference type="Google" id="ProtNLM"/>
    </source>
</evidence>